<dbReference type="OrthoDB" id="6133115at2759"/>
<proteinExistence type="predicted"/>
<feature type="domain" description="C2H2-type" evidence="1">
    <location>
        <begin position="361"/>
        <end position="383"/>
    </location>
</feature>
<dbReference type="InterPro" id="IPR058925">
    <property type="entry name" value="zf-C2H2_AcuF"/>
</dbReference>
<dbReference type="Proteomes" id="UP000250140">
    <property type="component" value="Unassembled WGS sequence"/>
</dbReference>
<reference evidence="2 3" key="1">
    <citation type="journal article" date="2016" name="Nat. Commun.">
        <title>Ectomycorrhizal ecology is imprinted in the genome of the dominant symbiotic fungus Cenococcum geophilum.</title>
        <authorList>
            <consortium name="DOE Joint Genome Institute"/>
            <person name="Peter M."/>
            <person name="Kohler A."/>
            <person name="Ohm R.A."/>
            <person name="Kuo A."/>
            <person name="Krutzmann J."/>
            <person name="Morin E."/>
            <person name="Arend M."/>
            <person name="Barry K.W."/>
            <person name="Binder M."/>
            <person name="Choi C."/>
            <person name="Clum A."/>
            <person name="Copeland A."/>
            <person name="Grisel N."/>
            <person name="Haridas S."/>
            <person name="Kipfer T."/>
            <person name="LaButti K."/>
            <person name="Lindquist E."/>
            <person name="Lipzen A."/>
            <person name="Maire R."/>
            <person name="Meier B."/>
            <person name="Mihaltcheva S."/>
            <person name="Molinier V."/>
            <person name="Murat C."/>
            <person name="Poggeler S."/>
            <person name="Quandt C.A."/>
            <person name="Sperisen C."/>
            <person name="Tritt A."/>
            <person name="Tisserant E."/>
            <person name="Crous P.W."/>
            <person name="Henrissat B."/>
            <person name="Nehls U."/>
            <person name="Egli S."/>
            <person name="Spatafora J.W."/>
            <person name="Grigoriev I.V."/>
            <person name="Martin F.M."/>
        </authorList>
    </citation>
    <scope>NUCLEOTIDE SEQUENCE [LARGE SCALE GENOMIC DNA]</scope>
    <source>
        <strain evidence="2 3">CBS 207.34</strain>
    </source>
</reference>
<dbReference type="EMBL" id="KV750483">
    <property type="protein sequence ID" value="OCL04529.1"/>
    <property type="molecule type" value="Genomic_DNA"/>
</dbReference>
<keyword evidence="3" id="KW-1185">Reference proteome</keyword>
<organism evidence="2 3">
    <name type="scientific">Glonium stellatum</name>
    <dbReference type="NCBI Taxonomy" id="574774"/>
    <lineage>
        <taxon>Eukaryota</taxon>
        <taxon>Fungi</taxon>
        <taxon>Dikarya</taxon>
        <taxon>Ascomycota</taxon>
        <taxon>Pezizomycotina</taxon>
        <taxon>Dothideomycetes</taxon>
        <taxon>Pleosporomycetidae</taxon>
        <taxon>Gloniales</taxon>
        <taxon>Gloniaceae</taxon>
        <taxon>Glonium</taxon>
    </lineage>
</organism>
<dbReference type="PROSITE" id="PS00028">
    <property type="entry name" value="ZINC_FINGER_C2H2_1"/>
    <property type="match status" value="1"/>
</dbReference>
<dbReference type="PANTHER" id="PTHR35391:SF7">
    <property type="entry name" value="C2H2-TYPE DOMAIN-CONTAINING PROTEIN"/>
    <property type="match status" value="1"/>
</dbReference>
<sequence length="456" mass="51432">MDSSIAEEVTECLQSFRSLCSALLRPNINFPEQMPLSKVKDEVSRFKVWSGNIGAHRSGRSSLDYRLRDASHLRKRVVGLLKDLNESLSDATSIVLGEIVPWDKISSSEDGLGINTNEKLDNSDHIEDSLSVTELSQILSDIIEVVNCLLRLSVAIRNPAPHDRFVKSASTDTSHYEPYDIQHACMKFPSADKKLTALLGKANSRRRQYFKYREEHRYKLSQGLDFGSGITGIAAPSTTATSLPQYIKECTDTADDFGTLDEDERSDTGFSPTSYATSAVASVEIRVPPLPKQSRDGPFECPFCFMIISANTTPSWKKHVFKDLRPYVCVWQDCLTADQEFSRRHEWMEHVMRRHWRTWHCAFGCQKPFESAFDFKQHVSLSHNDAVAPAQLDALASLSERRRESDAIMECPLCLESIKSLKQYGRHVGHHQQELALFALPNVTGPDEVDSQQNDS</sequence>
<gene>
    <name evidence="2" type="ORF">AOQ84DRAFT_300694</name>
</gene>
<name>A0A8E2JP87_9PEZI</name>
<evidence type="ECO:0000313" key="2">
    <source>
        <dbReference type="EMBL" id="OCL04529.1"/>
    </source>
</evidence>
<dbReference type="SMART" id="SM00355">
    <property type="entry name" value="ZnF_C2H2"/>
    <property type="match status" value="3"/>
</dbReference>
<evidence type="ECO:0000313" key="3">
    <source>
        <dbReference type="Proteomes" id="UP000250140"/>
    </source>
</evidence>
<feature type="non-terminal residue" evidence="2">
    <location>
        <position position="1"/>
    </location>
</feature>
<dbReference type="InterPro" id="IPR013087">
    <property type="entry name" value="Znf_C2H2_type"/>
</dbReference>
<dbReference type="Pfam" id="PF26082">
    <property type="entry name" value="zf-C2H2_AcuF"/>
    <property type="match status" value="1"/>
</dbReference>
<protein>
    <recommendedName>
        <fullName evidence="1">C2H2-type domain-containing protein</fullName>
    </recommendedName>
</protein>
<dbReference type="AlphaFoldDB" id="A0A8E2JP87"/>
<dbReference type="PANTHER" id="PTHR35391">
    <property type="entry name" value="C2H2-TYPE DOMAIN-CONTAINING PROTEIN-RELATED"/>
    <property type="match status" value="1"/>
</dbReference>
<evidence type="ECO:0000259" key="1">
    <source>
        <dbReference type="PROSITE" id="PS00028"/>
    </source>
</evidence>
<accession>A0A8E2JP87</accession>